<accession>A0A3M7RKA4</accession>
<proteinExistence type="predicted"/>
<dbReference type="EMBL" id="REGN01003220">
    <property type="protein sequence ID" value="RNA23765.1"/>
    <property type="molecule type" value="Genomic_DNA"/>
</dbReference>
<keyword evidence="2" id="KW-1185">Reference proteome</keyword>
<name>A0A3M7RKA4_BRAPC</name>
<gene>
    <name evidence="1" type="ORF">BpHYR1_025335</name>
</gene>
<evidence type="ECO:0000313" key="2">
    <source>
        <dbReference type="Proteomes" id="UP000276133"/>
    </source>
</evidence>
<sequence length="109" mass="12502">MQLENLVKKTSAFMFLALHTFTSFAFSHKKQKLFQLARNAKEKDPKKQKAALFYQNDCDLNSSENESDLEQAVVKQEPPSELKVVEKAYVADATVEATVDLPRKRERPK</sequence>
<reference evidence="1 2" key="1">
    <citation type="journal article" date="2018" name="Sci. Rep.">
        <title>Genomic signatures of local adaptation to the degree of environmental predictability in rotifers.</title>
        <authorList>
            <person name="Franch-Gras L."/>
            <person name="Hahn C."/>
            <person name="Garcia-Roger E.M."/>
            <person name="Carmona M.J."/>
            <person name="Serra M."/>
            <person name="Gomez A."/>
        </authorList>
    </citation>
    <scope>NUCLEOTIDE SEQUENCE [LARGE SCALE GENOMIC DNA]</scope>
    <source>
        <strain evidence="1">HYR1</strain>
    </source>
</reference>
<evidence type="ECO:0000313" key="1">
    <source>
        <dbReference type="EMBL" id="RNA23765.1"/>
    </source>
</evidence>
<comment type="caution">
    <text evidence="1">The sequence shown here is derived from an EMBL/GenBank/DDBJ whole genome shotgun (WGS) entry which is preliminary data.</text>
</comment>
<dbReference type="Proteomes" id="UP000276133">
    <property type="component" value="Unassembled WGS sequence"/>
</dbReference>
<protein>
    <submittedName>
        <fullName evidence="1">Uncharacterized protein</fullName>
    </submittedName>
</protein>
<organism evidence="1 2">
    <name type="scientific">Brachionus plicatilis</name>
    <name type="common">Marine rotifer</name>
    <name type="synonym">Brachionus muelleri</name>
    <dbReference type="NCBI Taxonomy" id="10195"/>
    <lineage>
        <taxon>Eukaryota</taxon>
        <taxon>Metazoa</taxon>
        <taxon>Spiralia</taxon>
        <taxon>Gnathifera</taxon>
        <taxon>Rotifera</taxon>
        <taxon>Eurotatoria</taxon>
        <taxon>Monogononta</taxon>
        <taxon>Pseudotrocha</taxon>
        <taxon>Ploima</taxon>
        <taxon>Brachionidae</taxon>
        <taxon>Brachionus</taxon>
    </lineage>
</organism>
<dbReference type="AlphaFoldDB" id="A0A3M7RKA4"/>